<dbReference type="Proteomes" id="UP001465153">
    <property type="component" value="Unassembled WGS sequence"/>
</dbReference>
<feature type="chain" id="PRO_5045511417" description="Acyl-CoA transferase" evidence="1">
    <location>
        <begin position="21"/>
        <end position="151"/>
    </location>
</feature>
<evidence type="ECO:0008006" key="4">
    <source>
        <dbReference type="Google" id="ProtNLM"/>
    </source>
</evidence>
<comment type="caution">
    <text evidence="2">The sequence shown here is derived from an EMBL/GenBank/DDBJ whole genome shotgun (WGS) entry which is preliminary data.</text>
</comment>
<name>A0ABQ0A8Z3_9GAMM</name>
<organism evidence="2 3">
    <name type="scientific">Sessilibacter corallicola</name>
    <dbReference type="NCBI Taxonomy" id="2904075"/>
    <lineage>
        <taxon>Bacteria</taxon>
        <taxon>Pseudomonadati</taxon>
        <taxon>Pseudomonadota</taxon>
        <taxon>Gammaproteobacteria</taxon>
        <taxon>Cellvibrionales</taxon>
        <taxon>Cellvibrionaceae</taxon>
        <taxon>Sessilibacter</taxon>
    </lineage>
</organism>
<proteinExistence type="predicted"/>
<feature type="signal peptide" evidence="1">
    <location>
        <begin position="1"/>
        <end position="20"/>
    </location>
</feature>
<gene>
    <name evidence="2" type="ORF">NBRC116591_19260</name>
</gene>
<keyword evidence="1" id="KW-0732">Signal</keyword>
<dbReference type="SUPFAM" id="SSF75169">
    <property type="entry name" value="DsrEFH-like"/>
    <property type="match status" value="1"/>
</dbReference>
<accession>A0ABQ0A8Z3</accession>
<evidence type="ECO:0000256" key="1">
    <source>
        <dbReference type="SAM" id="SignalP"/>
    </source>
</evidence>
<evidence type="ECO:0000313" key="2">
    <source>
        <dbReference type="EMBL" id="GAA6168115.1"/>
    </source>
</evidence>
<dbReference type="Gene3D" id="3.40.1260.10">
    <property type="entry name" value="DsrEFH-like"/>
    <property type="match status" value="1"/>
</dbReference>
<dbReference type="EMBL" id="BAABWN010000005">
    <property type="protein sequence ID" value="GAA6168115.1"/>
    <property type="molecule type" value="Genomic_DNA"/>
</dbReference>
<sequence>MKAFAAVLIVLSLMSSLVNAQDLTPKHDLLFEGNYLARIGNNSPEELERALVRIEQYFLADQPEGDYEPVVIVLHGPEVRLFMRDRYQKHKHIVDLAARLTAFNVVDIRVCETRMGVLGQPVSSLVPFVSTVPFGLAEIDRLVNDEQYLYF</sequence>
<reference evidence="2 3" key="1">
    <citation type="submission" date="2024-04" db="EMBL/GenBank/DDBJ databases">
        <title>Draft genome sequence of Sessilibacter corallicola NBRC 116591.</title>
        <authorList>
            <person name="Miyakawa T."/>
            <person name="Kusuya Y."/>
            <person name="Miura T."/>
        </authorList>
    </citation>
    <scope>NUCLEOTIDE SEQUENCE [LARGE SCALE GENOMIC DNA]</scope>
    <source>
        <strain evidence="2 3">KU-00831-HH</strain>
    </source>
</reference>
<dbReference type="InterPro" id="IPR027396">
    <property type="entry name" value="DsrEFH-like"/>
</dbReference>
<dbReference type="RefSeq" id="WP_233090916.1">
    <property type="nucleotide sequence ID" value="NZ_BAABWN010000005.1"/>
</dbReference>
<protein>
    <recommendedName>
        <fullName evidence="4">Acyl-CoA transferase</fullName>
    </recommendedName>
</protein>
<evidence type="ECO:0000313" key="3">
    <source>
        <dbReference type="Proteomes" id="UP001465153"/>
    </source>
</evidence>
<keyword evidence="3" id="KW-1185">Reference proteome</keyword>